<evidence type="ECO:0000313" key="2">
    <source>
        <dbReference type="Proteomes" id="UP000607653"/>
    </source>
</evidence>
<protein>
    <submittedName>
        <fullName evidence="1">Uncharacterized protein</fullName>
    </submittedName>
</protein>
<accession>A0A822YE36</accession>
<keyword evidence="2" id="KW-1185">Reference proteome</keyword>
<organism evidence="1 2">
    <name type="scientific">Nelumbo nucifera</name>
    <name type="common">Sacred lotus</name>
    <dbReference type="NCBI Taxonomy" id="4432"/>
    <lineage>
        <taxon>Eukaryota</taxon>
        <taxon>Viridiplantae</taxon>
        <taxon>Streptophyta</taxon>
        <taxon>Embryophyta</taxon>
        <taxon>Tracheophyta</taxon>
        <taxon>Spermatophyta</taxon>
        <taxon>Magnoliopsida</taxon>
        <taxon>Proteales</taxon>
        <taxon>Nelumbonaceae</taxon>
        <taxon>Nelumbo</taxon>
    </lineage>
</organism>
<dbReference type="Proteomes" id="UP000607653">
    <property type="component" value="Unassembled WGS sequence"/>
</dbReference>
<comment type="caution">
    <text evidence="1">The sequence shown here is derived from an EMBL/GenBank/DDBJ whole genome shotgun (WGS) entry which is preliminary data.</text>
</comment>
<proteinExistence type="predicted"/>
<dbReference type="EMBL" id="DUZY01000002">
    <property type="protein sequence ID" value="DAD27738.1"/>
    <property type="molecule type" value="Genomic_DNA"/>
</dbReference>
<dbReference type="AlphaFoldDB" id="A0A822YE36"/>
<name>A0A822YE36_NELNU</name>
<reference evidence="1 2" key="1">
    <citation type="journal article" date="2020" name="Mol. Biol. Evol.">
        <title>Distinct Expression and Methylation Patterns for Genes with Different Fates following a Single Whole-Genome Duplication in Flowering Plants.</title>
        <authorList>
            <person name="Shi T."/>
            <person name="Rahmani R.S."/>
            <person name="Gugger P.F."/>
            <person name="Wang M."/>
            <person name="Li H."/>
            <person name="Zhang Y."/>
            <person name="Li Z."/>
            <person name="Wang Q."/>
            <person name="Van de Peer Y."/>
            <person name="Marchal K."/>
            <person name="Chen J."/>
        </authorList>
    </citation>
    <scope>NUCLEOTIDE SEQUENCE [LARGE SCALE GENOMIC DNA]</scope>
    <source>
        <tissue evidence="1">Leaf</tissue>
    </source>
</reference>
<evidence type="ECO:0000313" key="1">
    <source>
        <dbReference type="EMBL" id="DAD27738.1"/>
    </source>
</evidence>
<sequence length="37" mass="4436">MSVFVQRVSQLSSLQSYREVEDLGERRFLEHKTVFHP</sequence>
<gene>
    <name evidence="1" type="ORF">HUJ06_029206</name>
</gene>